<dbReference type="RefSeq" id="WP_377831670.1">
    <property type="nucleotide sequence ID" value="NZ_JBHRSK010000003.1"/>
</dbReference>
<proteinExistence type="predicted"/>
<evidence type="ECO:0000313" key="3">
    <source>
        <dbReference type="Proteomes" id="UP001595443"/>
    </source>
</evidence>
<keyword evidence="3" id="KW-1185">Reference proteome</keyword>
<evidence type="ECO:0000313" key="2">
    <source>
        <dbReference type="EMBL" id="MFC2967041.1"/>
    </source>
</evidence>
<evidence type="ECO:0000259" key="1">
    <source>
        <dbReference type="Pfam" id="PF02426"/>
    </source>
</evidence>
<dbReference type="Gene3D" id="3.30.70.1060">
    <property type="entry name" value="Dimeric alpha+beta barrel"/>
    <property type="match status" value="1"/>
</dbReference>
<dbReference type="SUPFAM" id="SSF54909">
    <property type="entry name" value="Dimeric alpha+beta barrel"/>
    <property type="match status" value="1"/>
</dbReference>
<accession>A0ABV7ADA9</accession>
<dbReference type="InterPro" id="IPR026029">
    <property type="entry name" value="MLI_dom"/>
</dbReference>
<dbReference type="EMBL" id="JBHRSK010000003">
    <property type="protein sequence ID" value="MFC2967041.1"/>
    <property type="molecule type" value="Genomic_DNA"/>
</dbReference>
<dbReference type="Pfam" id="PF02426">
    <property type="entry name" value="MIase"/>
    <property type="match status" value="1"/>
</dbReference>
<dbReference type="InterPro" id="IPR011008">
    <property type="entry name" value="Dimeric_a/b-barrel"/>
</dbReference>
<protein>
    <submittedName>
        <fullName evidence="2">Muconolactone Delta-isomerase family protein</fullName>
    </submittedName>
</protein>
<gene>
    <name evidence="2" type="ORF">ACFOES_02940</name>
</gene>
<sequence length="95" mass="10665">MQFLVVSRRRTERFSEAEIAPKLEPEAQMARALYLEGFIRQIWHRDDAPGAVLLIEAADRAALDAGLARLPMYQAGMLEAVQIVPLAPYRGFGPR</sequence>
<organism evidence="2 3">
    <name type="scientific">Acidimangrovimonas pyrenivorans</name>
    <dbReference type="NCBI Taxonomy" id="2030798"/>
    <lineage>
        <taxon>Bacteria</taxon>
        <taxon>Pseudomonadati</taxon>
        <taxon>Pseudomonadota</taxon>
        <taxon>Alphaproteobacteria</taxon>
        <taxon>Rhodobacterales</taxon>
        <taxon>Paracoccaceae</taxon>
        <taxon>Acidimangrovimonas</taxon>
    </lineage>
</organism>
<reference evidence="3" key="1">
    <citation type="journal article" date="2019" name="Int. J. Syst. Evol. Microbiol.">
        <title>The Global Catalogue of Microorganisms (GCM) 10K type strain sequencing project: providing services to taxonomists for standard genome sequencing and annotation.</title>
        <authorList>
            <consortium name="The Broad Institute Genomics Platform"/>
            <consortium name="The Broad Institute Genome Sequencing Center for Infectious Disease"/>
            <person name="Wu L."/>
            <person name="Ma J."/>
        </authorList>
    </citation>
    <scope>NUCLEOTIDE SEQUENCE [LARGE SCALE GENOMIC DNA]</scope>
    <source>
        <strain evidence="3">KCTC 62192</strain>
    </source>
</reference>
<name>A0ABV7ADA9_9RHOB</name>
<feature type="domain" description="Muconolactone isomerase" evidence="1">
    <location>
        <begin position="1"/>
        <end position="89"/>
    </location>
</feature>
<dbReference type="Proteomes" id="UP001595443">
    <property type="component" value="Unassembled WGS sequence"/>
</dbReference>
<comment type="caution">
    <text evidence="2">The sequence shown here is derived from an EMBL/GenBank/DDBJ whole genome shotgun (WGS) entry which is preliminary data.</text>
</comment>